<organism evidence="2 3">
    <name type="scientific">Planoprotostelium fungivorum</name>
    <dbReference type="NCBI Taxonomy" id="1890364"/>
    <lineage>
        <taxon>Eukaryota</taxon>
        <taxon>Amoebozoa</taxon>
        <taxon>Evosea</taxon>
        <taxon>Variosea</taxon>
        <taxon>Cavosteliida</taxon>
        <taxon>Cavosteliaceae</taxon>
        <taxon>Planoprotostelium</taxon>
    </lineage>
</organism>
<proteinExistence type="predicted"/>
<accession>A0A2P6N681</accession>
<evidence type="ECO:0000313" key="3">
    <source>
        <dbReference type="Proteomes" id="UP000241769"/>
    </source>
</evidence>
<dbReference type="AlphaFoldDB" id="A0A2P6N681"/>
<protein>
    <submittedName>
        <fullName evidence="2">Uncharacterized protein</fullName>
    </submittedName>
</protein>
<dbReference type="Proteomes" id="UP000241769">
    <property type="component" value="Unassembled WGS sequence"/>
</dbReference>
<comment type="caution">
    <text evidence="2">The sequence shown here is derived from an EMBL/GenBank/DDBJ whole genome shotgun (WGS) entry which is preliminary data.</text>
</comment>
<dbReference type="EMBL" id="MDYQ01000183">
    <property type="protein sequence ID" value="PRP79466.1"/>
    <property type="molecule type" value="Genomic_DNA"/>
</dbReference>
<feature type="compositionally biased region" description="Low complexity" evidence="1">
    <location>
        <begin position="597"/>
        <end position="619"/>
    </location>
</feature>
<sequence length="664" mass="72851">MSGPPTVTLLRFCSSPLVNEQSRLRLLIPFNNQKMRGALSLFAACIALSQAATLVREIKITSIPTTGYFSPIFTAESPTIFYGEANYSKQMTFQQQCHGVRYYNNWNPQPCSSYQIVLWAPASNSTLQFPDAPVLIRVTKADAVRVELGQNYTSPNQTLYTFSSDVPYATIFTNNANEPTVGFERTLDVGPNITVATRGYPHPLYTTSLPKTFTYMATTEYYNTPDFVYENVTYDTAPIICASQDVVLLDSDETGHTPPTLVVNTTGNYTARCQIYGNSSNHYALFKLTNPTIDALFINDSVIFTQPQDAFDIAYNCGDSDSINFSVRADGPFQSVIIDATQPTIPALALDLYEYNIPAGIYAEDYFGNYGSEHGCSVKSTLYRLDSSFFTYSFRLCYTVTMNSTFDVPAWSSAFVIQPPKGYCIRSDGIASNSTNSVTLSSESDSSFSYEDSNTSLFTITCSNDILKVLQENIVPMTVKFSLVPIDHQGVFGQIYNVSDLLIVQYPPLTIPSGIRSLNMTGSVVGLAFDDETSERRSTLSFNTMETNTSSSLLTFVVARGQGQMSINLGTAAGVNPSTSTTTSEATATSIRTLTETDSPVTETDTPTTLTDAPVTTSPIVTKPANGSSIETISRSDFRNYQPCWSKVASKDKQRGDTVQRMES</sequence>
<feature type="region of interest" description="Disordered" evidence="1">
    <location>
        <begin position="597"/>
        <end position="628"/>
    </location>
</feature>
<evidence type="ECO:0000313" key="2">
    <source>
        <dbReference type="EMBL" id="PRP79466.1"/>
    </source>
</evidence>
<keyword evidence="3" id="KW-1185">Reference proteome</keyword>
<name>A0A2P6N681_9EUKA</name>
<dbReference type="InParanoid" id="A0A2P6N681"/>
<gene>
    <name evidence="2" type="ORF">PROFUN_12592</name>
</gene>
<evidence type="ECO:0000256" key="1">
    <source>
        <dbReference type="SAM" id="MobiDB-lite"/>
    </source>
</evidence>
<reference evidence="2 3" key="1">
    <citation type="journal article" date="2018" name="Genome Biol. Evol.">
        <title>Multiple Roots of Fruiting Body Formation in Amoebozoa.</title>
        <authorList>
            <person name="Hillmann F."/>
            <person name="Forbes G."/>
            <person name="Novohradska S."/>
            <person name="Ferling I."/>
            <person name="Riege K."/>
            <person name="Groth M."/>
            <person name="Westermann M."/>
            <person name="Marz M."/>
            <person name="Spaller T."/>
            <person name="Winckler T."/>
            <person name="Schaap P."/>
            <person name="Glockner G."/>
        </authorList>
    </citation>
    <scope>NUCLEOTIDE SEQUENCE [LARGE SCALE GENOMIC DNA]</scope>
    <source>
        <strain evidence="2 3">Jena</strain>
    </source>
</reference>